<accession>A0A2T2WXN3</accession>
<dbReference type="InterPro" id="IPR036249">
    <property type="entry name" value="Thioredoxin-like_sf"/>
</dbReference>
<gene>
    <name evidence="2" type="ORF">C7B43_12555</name>
</gene>
<dbReference type="InterPro" id="IPR013766">
    <property type="entry name" value="Thioredoxin_domain"/>
</dbReference>
<sequence>MKHRYVWMLGILLPVAALFGWGVGKVSRQAPSTHLTAAATQALAADGMTPVHKPAPTFHLINAQGHSVSLTQYRGKVVILTFWDPVCWLDCPVDAQEVVDMDRILGSKLATRVQIVAVDSNPQFHSTQDIQTFEKEHGLTSVSNFTYLTASSLRPLTRVWHAYYEYVHVPRYGMVQHSDVFWIINPQGQAVWLSNPSGHTKYIGGTAQLLATYVAQLLHQSLPTSAPAPAGLGNGVWWPIGLPYALVESPARQWMVAPYHGYRMVAQAATGTTAWRTVTPTAMTQRGGIEVAPVGTDSAWALLGGYGYQVDPVLRTTSDDGLHWHAPLIEPGPLPPWAQHPLAAISPTQAWLVSDHCLWHTQTQGLQWTSVSHQVPWLTRTSLCVSPGGRVWLAGDIRGTAQGALLWSYTSGEHGWHRITVPIPASWEHQPVLVMAPTWHSASVGGVAVVREDRNQEWLVWDTTTNGGKSWQRGSPALAVQGNPSATTSMQGSVAYALSASGSVEEWAGGRQPWRRVTSHVPTGHPVALAVNPQGKMVLMVQTHTGLAIATEGSGGGWATHPLP</sequence>
<protein>
    <recommendedName>
        <fullName evidence="1">Thioredoxin domain-containing protein</fullName>
    </recommendedName>
</protein>
<dbReference type="InterPro" id="IPR000866">
    <property type="entry name" value="AhpC/TSA"/>
</dbReference>
<name>A0A2T2WXN3_9FIRM</name>
<dbReference type="GO" id="GO:0016209">
    <property type="term" value="F:antioxidant activity"/>
    <property type="evidence" value="ECO:0007669"/>
    <property type="project" value="InterPro"/>
</dbReference>
<dbReference type="SUPFAM" id="SSF52833">
    <property type="entry name" value="Thioredoxin-like"/>
    <property type="match status" value="1"/>
</dbReference>
<dbReference type="GO" id="GO:0016491">
    <property type="term" value="F:oxidoreductase activity"/>
    <property type="evidence" value="ECO:0007669"/>
    <property type="project" value="InterPro"/>
</dbReference>
<dbReference type="Gene3D" id="3.40.30.10">
    <property type="entry name" value="Glutaredoxin"/>
    <property type="match status" value="1"/>
</dbReference>
<dbReference type="EMBL" id="PXYT01000030">
    <property type="protein sequence ID" value="PSR26993.1"/>
    <property type="molecule type" value="Genomic_DNA"/>
</dbReference>
<proteinExistence type="predicted"/>
<comment type="caution">
    <text evidence="2">The sequence shown here is derived from an EMBL/GenBank/DDBJ whole genome shotgun (WGS) entry which is preliminary data.</text>
</comment>
<dbReference type="AlphaFoldDB" id="A0A2T2WXN3"/>
<evidence type="ECO:0000313" key="3">
    <source>
        <dbReference type="Proteomes" id="UP000242699"/>
    </source>
</evidence>
<feature type="domain" description="Thioredoxin" evidence="1">
    <location>
        <begin position="49"/>
        <end position="219"/>
    </location>
</feature>
<dbReference type="Pfam" id="PF00578">
    <property type="entry name" value="AhpC-TSA"/>
    <property type="match status" value="1"/>
</dbReference>
<dbReference type="Proteomes" id="UP000242699">
    <property type="component" value="Unassembled WGS sequence"/>
</dbReference>
<dbReference type="PROSITE" id="PS51352">
    <property type="entry name" value="THIOREDOXIN_2"/>
    <property type="match status" value="1"/>
</dbReference>
<evidence type="ECO:0000313" key="2">
    <source>
        <dbReference type="EMBL" id="PSR26993.1"/>
    </source>
</evidence>
<dbReference type="SUPFAM" id="SSF110296">
    <property type="entry name" value="Oligoxyloglucan reducing end-specific cellobiohydrolase"/>
    <property type="match status" value="1"/>
</dbReference>
<organism evidence="2 3">
    <name type="scientific">Sulfobacillus benefaciens</name>
    <dbReference type="NCBI Taxonomy" id="453960"/>
    <lineage>
        <taxon>Bacteria</taxon>
        <taxon>Bacillati</taxon>
        <taxon>Bacillota</taxon>
        <taxon>Clostridia</taxon>
        <taxon>Eubacteriales</taxon>
        <taxon>Clostridiales Family XVII. Incertae Sedis</taxon>
        <taxon>Sulfobacillus</taxon>
    </lineage>
</organism>
<reference evidence="2 3" key="1">
    <citation type="journal article" date="2014" name="BMC Genomics">
        <title>Comparison of environmental and isolate Sulfobacillus genomes reveals diverse carbon, sulfur, nitrogen, and hydrogen metabolisms.</title>
        <authorList>
            <person name="Justice N.B."/>
            <person name="Norman A."/>
            <person name="Brown C.T."/>
            <person name="Singh A."/>
            <person name="Thomas B.C."/>
            <person name="Banfield J.F."/>
        </authorList>
    </citation>
    <scope>NUCLEOTIDE SEQUENCE [LARGE SCALE GENOMIC DNA]</scope>
    <source>
        <strain evidence="2">AMDSBA1</strain>
    </source>
</reference>
<evidence type="ECO:0000259" key="1">
    <source>
        <dbReference type="PROSITE" id="PS51352"/>
    </source>
</evidence>